<gene>
    <name evidence="6" type="ORF">AOQ84DRAFT_226880</name>
</gene>
<feature type="transmembrane region" description="Helical" evidence="5">
    <location>
        <begin position="255"/>
        <end position="285"/>
    </location>
</feature>
<dbReference type="GO" id="GO:0016765">
    <property type="term" value="F:transferase activity, transferring alkyl or aryl (other than methyl) groups"/>
    <property type="evidence" value="ECO:0007669"/>
    <property type="project" value="InterPro"/>
</dbReference>
<evidence type="ECO:0000256" key="2">
    <source>
        <dbReference type="ARBA" id="ARBA00022692"/>
    </source>
</evidence>
<feature type="transmembrane region" description="Helical" evidence="5">
    <location>
        <begin position="162"/>
        <end position="179"/>
    </location>
</feature>
<evidence type="ECO:0000313" key="6">
    <source>
        <dbReference type="EMBL" id="OCL12821.1"/>
    </source>
</evidence>
<dbReference type="PANTHER" id="PTHR42723:SF1">
    <property type="entry name" value="CHLOROPHYLL SYNTHASE, CHLOROPLASTIC"/>
    <property type="match status" value="1"/>
</dbReference>
<dbReference type="OrthoDB" id="434972at2759"/>
<keyword evidence="7" id="KW-1185">Reference proteome</keyword>
<proteinExistence type="predicted"/>
<dbReference type="PANTHER" id="PTHR42723">
    <property type="entry name" value="CHLOROPHYLL SYNTHASE"/>
    <property type="match status" value="1"/>
</dbReference>
<dbReference type="EMBL" id="KV748828">
    <property type="protein sequence ID" value="OCL12821.1"/>
    <property type="molecule type" value="Genomic_DNA"/>
</dbReference>
<evidence type="ECO:0000256" key="1">
    <source>
        <dbReference type="ARBA" id="ARBA00004141"/>
    </source>
</evidence>
<dbReference type="InterPro" id="IPR000537">
    <property type="entry name" value="UbiA_prenyltransferase"/>
</dbReference>
<accession>A0A8E2FA21</accession>
<keyword evidence="3 5" id="KW-1133">Transmembrane helix</keyword>
<dbReference type="Pfam" id="PF01040">
    <property type="entry name" value="UbiA"/>
    <property type="match status" value="1"/>
</dbReference>
<protein>
    <submittedName>
        <fullName evidence="6">Uncharacterized protein</fullName>
    </submittedName>
</protein>
<reference evidence="6 7" key="1">
    <citation type="journal article" date="2016" name="Nat. Commun.">
        <title>Ectomycorrhizal ecology is imprinted in the genome of the dominant symbiotic fungus Cenococcum geophilum.</title>
        <authorList>
            <consortium name="DOE Joint Genome Institute"/>
            <person name="Peter M."/>
            <person name="Kohler A."/>
            <person name="Ohm R.A."/>
            <person name="Kuo A."/>
            <person name="Krutzmann J."/>
            <person name="Morin E."/>
            <person name="Arend M."/>
            <person name="Barry K.W."/>
            <person name="Binder M."/>
            <person name="Choi C."/>
            <person name="Clum A."/>
            <person name="Copeland A."/>
            <person name="Grisel N."/>
            <person name="Haridas S."/>
            <person name="Kipfer T."/>
            <person name="LaButti K."/>
            <person name="Lindquist E."/>
            <person name="Lipzen A."/>
            <person name="Maire R."/>
            <person name="Meier B."/>
            <person name="Mihaltcheva S."/>
            <person name="Molinier V."/>
            <person name="Murat C."/>
            <person name="Poggeler S."/>
            <person name="Quandt C.A."/>
            <person name="Sperisen C."/>
            <person name="Tritt A."/>
            <person name="Tisserant E."/>
            <person name="Crous P.W."/>
            <person name="Henrissat B."/>
            <person name="Nehls U."/>
            <person name="Egli S."/>
            <person name="Spatafora J.W."/>
            <person name="Grigoriev I.V."/>
            <person name="Martin F.M."/>
        </authorList>
    </citation>
    <scope>NUCLEOTIDE SEQUENCE [LARGE SCALE GENOMIC DNA]</scope>
    <source>
        <strain evidence="6 7">CBS 207.34</strain>
    </source>
</reference>
<dbReference type="InterPro" id="IPR050475">
    <property type="entry name" value="Prenyltransferase_related"/>
</dbReference>
<evidence type="ECO:0000256" key="3">
    <source>
        <dbReference type="ARBA" id="ARBA00022989"/>
    </source>
</evidence>
<organism evidence="6 7">
    <name type="scientific">Glonium stellatum</name>
    <dbReference type="NCBI Taxonomy" id="574774"/>
    <lineage>
        <taxon>Eukaryota</taxon>
        <taxon>Fungi</taxon>
        <taxon>Dikarya</taxon>
        <taxon>Ascomycota</taxon>
        <taxon>Pezizomycotina</taxon>
        <taxon>Dothideomycetes</taxon>
        <taxon>Pleosporomycetidae</taxon>
        <taxon>Gloniales</taxon>
        <taxon>Gloniaceae</taxon>
        <taxon>Glonium</taxon>
    </lineage>
</organism>
<dbReference type="AlphaFoldDB" id="A0A8E2FA21"/>
<keyword evidence="2 5" id="KW-0812">Transmembrane</keyword>
<dbReference type="GO" id="GO:0016020">
    <property type="term" value="C:membrane"/>
    <property type="evidence" value="ECO:0007669"/>
    <property type="project" value="UniProtKB-SubCell"/>
</dbReference>
<evidence type="ECO:0000256" key="4">
    <source>
        <dbReference type="ARBA" id="ARBA00023136"/>
    </source>
</evidence>
<comment type="subcellular location">
    <subcellularLocation>
        <location evidence="1">Membrane</location>
        <topology evidence="1">Multi-pass membrane protein</topology>
    </subcellularLocation>
</comment>
<feature type="transmembrane region" description="Helical" evidence="5">
    <location>
        <begin position="191"/>
        <end position="213"/>
    </location>
</feature>
<name>A0A8E2FA21_9PEZI</name>
<dbReference type="CDD" id="cd13965">
    <property type="entry name" value="PT_UbiA_3"/>
    <property type="match status" value="1"/>
</dbReference>
<keyword evidence="4 5" id="KW-0472">Membrane</keyword>
<evidence type="ECO:0000256" key="5">
    <source>
        <dbReference type="SAM" id="Phobius"/>
    </source>
</evidence>
<sequence length="314" mass="34319">MGKEPESPSIKALHSFPARLKKSLYNLWLFTKDDTPTFVAPNTVFGICGALAGTRLIAHSGSTTAVLSRIPHVLLFNWSNLLIFNLANQQLPESCAEDTLNKPWRPVPSGRMTSTQVRKWMLLTIPLVLAINHFALDVGTETALLYTLTWLYNDLRGGDEGWLLRNSIIAAAFGLYNLGSLKIAAAATPAPVAAATVTGTGYAWIAIVSAVILTTMHVQDLKDVAGDRARGRRTAPLVMGDGPARWTLALPVPVWTAYCACFWGLGWVLAAPAAGLGGVVAWRCFCVRGTMADRKTWQLWRLWTAVLYMMPLVR</sequence>
<feature type="transmembrane region" description="Helical" evidence="5">
    <location>
        <begin position="120"/>
        <end position="136"/>
    </location>
</feature>
<dbReference type="Proteomes" id="UP000250140">
    <property type="component" value="Unassembled WGS sequence"/>
</dbReference>
<evidence type="ECO:0000313" key="7">
    <source>
        <dbReference type="Proteomes" id="UP000250140"/>
    </source>
</evidence>